<dbReference type="CDD" id="cd09274">
    <property type="entry name" value="RNase_HI_RT_Ty3"/>
    <property type="match status" value="1"/>
</dbReference>
<dbReference type="AlphaFoldDB" id="A0AAD5ZSR7"/>
<dbReference type="EMBL" id="JAMRDG010000001">
    <property type="protein sequence ID" value="KAJ3703306.1"/>
    <property type="molecule type" value="Genomic_DNA"/>
</dbReference>
<evidence type="ECO:0000256" key="5">
    <source>
        <dbReference type="ARBA" id="ARBA00022723"/>
    </source>
</evidence>
<dbReference type="InterPro" id="IPR041588">
    <property type="entry name" value="Integrase_H2C2"/>
</dbReference>
<dbReference type="GO" id="GO:0006310">
    <property type="term" value="P:DNA recombination"/>
    <property type="evidence" value="ECO:0007669"/>
    <property type="project" value="UniProtKB-KW"/>
</dbReference>
<dbReference type="InterPro" id="IPR043128">
    <property type="entry name" value="Rev_trsase/Diguanyl_cyclase"/>
</dbReference>
<dbReference type="GO" id="GO:0015074">
    <property type="term" value="P:DNA integration"/>
    <property type="evidence" value="ECO:0007669"/>
    <property type="project" value="UniProtKB-KW"/>
</dbReference>
<evidence type="ECO:0000256" key="17">
    <source>
        <dbReference type="SAM" id="MobiDB-lite"/>
    </source>
</evidence>
<evidence type="ECO:0000256" key="16">
    <source>
        <dbReference type="ARBA" id="ARBA00023268"/>
    </source>
</evidence>
<keyword evidence="3" id="KW-0548">Nucleotidyltransferase</keyword>
<dbReference type="InterPro" id="IPR012337">
    <property type="entry name" value="RNaseH-like_sf"/>
</dbReference>
<dbReference type="PROSITE" id="PS50994">
    <property type="entry name" value="INTEGRASE"/>
    <property type="match status" value="1"/>
</dbReference>
<dbReference type="InterPro" id="IPR001584">
    <property type="entry name" value="Integrase_cat-core"/>
</dbReference>
<evidence type="ECO:0000256" key="6">
    <source>
        <dbReference type="ARBA" id="ARBA00022750"/>
    </source>
</evidence>
<feature type="region of interest" description="Disordered" evidence="17">
    <location>
        <begin position="1"/>
        <end position="21"/>
    </location>
</feature>
<protein>
    <recommendedName>
        <fullName evidence="22">Reverse transcriptase</fullName>
    </recommendedName>
</protein>
<evidence type="ECO:0000256" key="8">
    <source>
        <dbReference type="ARBA" id="ARBA00022801"/>
    </source>
</evidence>
<keyword evidence="8" id="KW-0378">Hydrolase</keyword>
<keyword evidence="6" id="KW-0064">Aspartyl protease</keyword>
<dbReference type="GO" id="GO:0003723">
    <property type="term" value="F:RNA binding"/>
    <property type="evidence" value="ECO:0007669"/>
    <property type="project" value="UniProtKB-KW"/>
</dbReference>
<dbReference type="PANTHER" id="PTHR37984:SF5">
    <property type="entry name" value="PROTEIN NYNRIN-LIKE"/>
    <property type="match status" value="1"/>
</dbReference>
<keyword evidence="11" id="KW-0229">DNA integration</keyword>
<dbReference type="InterPro" id="IPR050951">
    <property type="entry name" value="Retrovirus_Pol_polyprotein"/>
</dbReference>
<dbReference type="InterPro" id="IPR001969">
    <property type="entry name" value="Aspartic_peptidase_AS"/>
</dbReference>
<keyword evidence="16" id="KW-0511">Multifunctional enzyme</keyword>
<dbReference type="Gene3D" id="3.30.70.270">
    <property type="match status" value="2"/>
</dbReference>
<dbReference type="Pfam" id="PF08284">
    <property type="entry name" value="RVP_2"/>
    <property type="match status" value="1"/>
</dbReference>
<dbReference type="SUPFAM" id="SSF50630">
    <property type="entry name" value="Acid proteases"/>
    <property type="match status" value="1"/>
</dbReference>
<evidence type="ECO:0000259" key="18">
    <source>
        <dbReference type="PROSITE" id="PS50878"/>
    </source>
</evidence>
<evidence type="ECO:0008006" key="22">
    <source>
        <dbReference type="Google" id="ProtNLM"/>
    </source>
</evidence>
<dbReference type="Pfam" id="PF00078">
    <property type="entry name" value="RVT_1"/>
    <property type="match status" value="1"/>
</dbReference>
<dbReference type="Gene3D" id="2.40.70.10">
    <property type="entry name" value="Acid Proteases"/>
    <property type="match status" value="1"/>
</dbReference>
<dbReference type="GO" id="GO:0046872">
    <property type="term" value="F:metal ion binding"/>
    <property type="evidence" value="ECO:0007669"/>
    <property type="project" value="UniProtKB-KW"/>
</dbReference>
<evidence type="ECO:0000259" key="19">
    <source>
        <dbReference type="PROSITE" id="PS50994"/>
    </source>
</evidence>
<dbReference type="Pfam" id="PF00665">
    <property type="entry name" value="rve"/>
    <property type="match status" value="1"/>
</dbReference>
<sequence length="1173" mass="133260">MEGSDFDEAEQIMGSEDDNYTQLPELETASYEQVDISMCSPQGLSGSQTLKFKGFVHQISVLVLIDSGSTHSFIHPSIVHINNIPTVPSLPMIVTTSSGSKLLSDLKCQPLTFELQSHQFKGEFRILEVQGYDLILGMDWVAQVGPLVIDCVKGTVQLKHGQQDIVLQVQSEVAEVKLCHGEVCLSSEQKKGSDVIFAQLFETYVDADQLTSNFSDQLATLHPKLQAVVSNYSSVFTDPSSLPPIRSTDHQIPLKSETIPVNIRPYRFSHFQKPEIEKIVEELLSSGYIRASTSPFASPILLVKKKDQTWRLCVDYRKLNDLTIKNKFPIPIIDDLLDELHGAQFFSKIDFKSGYHQIRMFDKDIHKTAFRTHTGHYEFTVMPFGLTNAPATFPALMNSIFQPHLRKFILVYFDDILVYSKTLEDHAQHLSVTLQLLKENQLFAKLSKCALGTEKVEYLGHIITAEGVSTDPCKVQAMTTWPVPKTIKQLRGFLGLTGYYRKFVRNYGMISKPLTDLLKKDAFKWTADAQQAFQTLKSAMATAPVLALPNFHKPFVLETDASQVGIGAVLMQERRPLAYFSNGLSPKNQGLSTYEKELLALVSAVTKWKHYLMGDTFVIRTDHISLKHLLEQRVNTAMQHKSLSKLLGYYTIEYKKGASNVVADALSRREGYLTADSSSSELCVVSEITPQWVSELVSSYENDAWIQGLKQKLQEEDVTTHHLSEHQGLLRYKGRLCVGNAHQWRDKLFHEFHSSNLGGHSGALVTYKRMKTLFYWPSMREFIMEHIRTCEVCQVTKPEHVPPAGFLQPLPIPQEAWNSIGMDFITGLPKSEGREVLLVVVDRLTKYAHFLPLPHPYTVASVAQVFLDNIYKLRGLPVSIVSDRDPIFTSQFWKELMHKLGVQLNMSTSYHPQTDGQVERVNQRVEAYLRSMVFQQQKKWVKWVPLAEYWYNTNFHSSLQTTPFKALYGYDPPMLALGSAPRSSVESINDMLRVRQQMLFNLKSQLVKAQERMKKFADLKRCERTFNKGDWVYLKLQPYRQLSVSGIQHSKLNPKYFGPYEIIEKVGQVVYKLNLPPSSSVHNVVHVSQLKARVGSDQAVAPTLPLMGPTQPIVTEPAAILARRVVKRHNAPMPQILVQRNNQPPEEATWEDYYSIKRRFPNTILEDKDVFKG</sequence>
<evidence type="ECO:0000256" key="10">
    <source>
        <dbReference type="ARBA" id="ARBA00022884"/>
    </source>
</evidence>
<organism evidence="20 21">
    <name type="scientific">Rhynchospora tenuis</name>
    <dbReference type="NCBI Taxonomy" id="198213"/>
    <lineage>
        <taxon>Eukaryota</taxon>
        <taxon>Viridiplantae</taxon>
        <taxon>Streptophyta</taxon>
        <taxon>Embryophyta</taxon>
        <taxon>Tracheophyta</taxon>
        <taxon>Spermatophyta</taxon>
        <taxon>Magnoliopsida</taxon>
        <taxon>Liliopsida</taxon>
        <taxon>Poales</taxon>
        <taxon>Cyperaceae</taxon>
        <taxon>Cyperoideae</taxon>
        <taxon>Rhynchosporeae</taxon>
        <taxon>Rhynchospora</taxon>
    </lineage>
</organism>
<keyword evidence="21" id="KW-1185">Reference proteome</keyword>
<feature type="domain" description="Reverse transcriptase" evidence="18">
    <location>
        <begin position="284"/>
        <end position="463"/>
    </location>
</feature>
<dbReference type="InterPro" id="IPR041577">
    <property type="entry name" value="RT_RNaseH_2"/>
</dbReference>
<dbReference type="Gene3D" id="3.30.420.10">
    <property type="entry name" value="Ribonuclease H-like superfamily/Ribonuclease H"/>
    <property type="match status" value="1"/>
</dbReference>
<dbReference type="Proteomes" id="UP001210211">
    <property type="component" value="Unassembled WGS sequence"/>
</dbReference>
<proteinExistence type="predicted"/>
<evidence type="ECO:0000256" key="14">
    <source>
        <dbReference type="ARBA" id="ARBA00023125"/>
    </source>
</evidence>
<evidence type="ECO:0000256" key="9">
    <source>
        <dbReference type="ARBA" id="ARBA00022842"/>
    </source>
</evidence>
<gene>
    <name evidence="20" type="ORF">LUZ61_007011</name>
</gene>
<dbReference type="GO" id="GO:0004519">
    <property type="term" value="F:endonuclease activity"/>
    <property type="evidence" value="ECO:0007669"/>
    <property type="project" value="UniProtKB-KW"/>
</dbReference>
<keyword evidence="12" id="KW-0695">RNA-directed DNA polymerase</keyword>
<dbReference type="Gene3D" id="3.10.10.10">
    <property type="entry name" value="HIV Type 1 Reverse Transcriptase, subunit A, domain 1"/>
    <property type="match status" value="1"/>
</dbReference>
<dbReference type="FunFam" id="3.10.20.370:FF:000001">
    <property type="entry name" value="Retrovirus-related Pol polyprotein from transposon 17.6-like protein"/>
    <property type="match status" value="1"/>
</dbReference>
<keyword evidence="9" id="KW-0460">Magnesium</keyword>
<accession>A0AAD5ZSR7</accession>
<evidence type="ECO:0000256" key="11">
    <source>
        <dbReference type="ARBA" id="ARBA00022908"/>
    </source>
</evidence>
<dbReference type="SUPFAM" id="SSF56672">
    <property type="entry name" value="DNA/RNA polymerases"/>
    <property type="match status" value="1"/>
</dbReference>
<keyword evidence="2" id="KW-0808">Transferase</keyword>
<comment type="caution">
    <text evidence="20">The sequence shown here is derived from an EMBL/GenBank/DDBJ whole genome shotgun (WGS) entry which is preliminary data.</text>
</comment>
<evidence type="ECO:0000256" key="4">
    <source>
        <dbReference type="ARBA" id="ARBA00022722"/>
    </source>
</evidence>
<dbReference type="InterPro" id="IPR000477">
    <property type="entry name" value="RT_dom"/>
</dbReference>
<evidence type="ECO:0000256" key="13">
    <source>
        <dbReference type="ARBA" id="ARBA00022932"/>
    </source>
</evidence>
<dbReference type="Pfam" id="PF17921">
    <property type="entry name" value="Integrase_H2C2"/>
    <property type="match status" value="1"/>
</dbReference>
<evidence type="ECO:0000313" key="21">
    <source>
        <dbReference type="Proteomes" id="UP001210211"/>
    </source>
</evidence>
<dbReference type="PROSITE" id="PS00141">
    <property type="entry name" value="ASP_PROTEASE"/>
    <property type="match status" value="1"/>
</dbReference>
<evidence type="ECO:0000256" key="2">
    <source>
        <dbReference type="ARBA" id="ARBA00022679"/>
    </source>
</evidence>
<evidence type="ECO:0000256" key="3">
    <source>
        <dbReference type="ARBA" id="ARBA00022695"/>
    </source>
</evidence>
<dbReference type="GO" id="GO:0006508">
    <property type="term" value="P:proteolysis"/>
    <property type="evidence" value="ECO:0007669"/>
    <property type="project" value="UniProtKB-KW"/>
</dbReference>
<keyword evidence="4" id="KW-0540">Nuclease</keyword>
<dbReference type="GO" id="GO:0004190">
    <property type="term" value="F:aspartic-type endopeptidase activity"/>
    <property type="evidence" value="ECO:0007669"/>
    <property type="project" value="UniProtKB-KW"/>
</dbReference>
<dbReference type="FunFam" id="3.30.70.270:FF:000020">
    <property type="entry name" value="Transposon Tf2-6 polyprotein-like Protein"/>
    <property type="match status" value="1"/>
</dbReference>
<dbReference type="GO" id="GO:0003964">
    <property type="term" value="F:RNA-directed DNA polymerase activity"/>
    <property type="evidence" value="ECO:0007669"/>
    <property type="project" value="UniProtKB-KW"/>
</dbReference>
<feature type="domain" description="Integrase catalytic" evidence="19">
    <location>
        <begin position="807"/>
        <end position="971"/>
    </location>
</feature>
<keyword evidence="7" id="KW-0255">Endonuclease</keyword>
<dbReference type="Gene3D" id="3.10.20.370">
    <property type="match status" value="1"/>
</dbReference>
<keyword evidence="15" id="KW-0233">DNA recombination</keyword>
<dbReference type="InterPro" id="IPR036397">
    <property type="entry name" value="RNaseH_sf"/>
</dbReference>
<dbReference type="CDD" id="cd00303">
    <property type="entry name" value="retropepsin_like"/>
    <property type="match status" value="1"/>
</dbReference>
<dbReference type="PANTHER" id="PTHR37984">
    <property type="entry name" value="PROTEIN CBG26694"/>
    <property type="match status" value="1"/>
</dbReference>
<keyword evidence="10" id="KW-0694">RNA-binding</keyword>
<dbReference type="InterPro" id="IPR056924">
    <property type="entry name" value="SH3_Tf2-1"/>
</dbReference>
<reference evidence="20 21" key="1">
    <citation type="journal article" date="2022" name="Cell">
        <title>Repeat-based holocentromeres influence genome architecture and karyotype evolution.</title>
        <authorList>
            <person name="Hofstatter P.G."/>
            <person name="Thangavel G."/>
            <person name="Lux T."/>
            <person name="Neumann P."/>
            <person name="Vondrak T."/>
            <person name="Novak P."/>
            <person name="Zhang M."/>
            <person name="Costa L."/>
            <person name="Castellani M."/>
            <person name="Scott A."/>
            <person name="Toegelov H."/>
            <person name="Fuchs J."/>
            <person name="Mata-Sucre Y."/>
            <person name="Dias Y."/>
            <person name="Vanzela A.L.L."/>
            <person name="Huettel B."/>
            <person name="Almeida C.C.S."/>
            <person name="Simkova H."/>
            <person name="Souza G."/>
            <person name="Pedrosa-Harand A."/>
            <person name="Macas J."/>
            <person name="Mayer K.F.X."/>
            <person name="Houben A."/>
            <person name="Marques A."/>
        </authorList>
    </citation>
    <scope>NUCLEOTIDE SEQUENCE [LARGE SCALE GENOMIC DNA]</scope>
    <source>
        <strain evidence="20">RhyTen1mFocal</strain>
    </source>
</reference>
<name>A0AAD5ZSR7_9POAL</name>
<keyword evidence="13" id="KW-0239">DNA-directed DNA polymerase</keyword>
<evidence type="ECO:0000256" key="1">
    <source>
        <dbReference type="ARBA" id="ARBA00022670"/>
    </source>
</evidence>
<dbReference type="InterPro" id="IPR021109">
    <property type="entry name" value="Peptidase_aspartic_dom_sf"/>
</dbReference>
<keyword evidence="1" id="KW-0645">Protease</keyword>
<dbReference type="Pfam" id="PF17919">
    <property type="entry name" value="RT_RNaseH_2"/>
    <property type="match status" value="1"/>
</dbReference>
<dbReference type="CDD" id="cd01647">
    <property type="entry name" value="RT_LTR"/>
    <property type="match status" value="1"/>
</dbReference>
<dbReference type="GO" id="GO:0003887">
    <property type="term" value="F:DNA-directed DNA polymerase activity"/>
    <property type="evidence" value="ECO:0007669"/>
    <property type="project" value="UniProtKB-KW"/>
</dbReference>
<keyword evidence="14" id="KW-0238">DNA-binding</keyword>
<dbReference type="GO" id="GO:0003677">
    <property type="term" value="F:DNA binding"/>
    <property type="evidence" value="ECO:0007669"/>
    <property type="project" value="UniProtKB-KW"/>
</dbReference>
<evidence type="ECO:0000313" key="20">
    <source>
        <dbReference type="EMBL" id="KAJ3703306.1"/>
    </source>
</evidence>
<dbReference type="InterPro" id="IPR043502">
    <property type="entry name" value="DNA/RNA_pol_sf"/>
</dbReference>
<feature type="compositionally biased region" description="Acidic residues" evidence="17">
    <location>
        <begin position="1"/>
        <end position="19"/>
    </location>
</feature>
<evidence type="ECO:0000256" key="12">
    <source>
        <dbReference type="ARBA" id="ARBA00022918"/>
    </source>
</evidence>
<dbReference type="FunFam" id="3.10.10.10:FF:000007">
    <property type="entry name" value="Retrovirus-related Pol polyprotein from transposon 17.6-like Protein"/>
    <property type="match status" value="1"/>
</dbReference>
<dbReference type="Gene3D" id="1.10.340.70">
    <property type="match status" value="1"/>
</dbReference>
<dbReference type="SUPFAM" id="SSF53098">
    <property type="entry name" value="Ribonuclease H-like"/>
    <property type="match status" value="1"/>
</dbReference>
<dbReference type="PROSITE" id="PS50878">
    <property type="entry name" value="RT_POL"/>
    <property type="match status" value="1"/>
</dbReference>
<keyword evidence="5" id="KW-0479">Metal-binding</keyword>
<dbReference type="Pfam" id="PF24626">
    <property type="entry name" value="SH3_Tf2-1"/>
    <property type="match status" value="1"/>
</dbReference>
<evidence type="ECO:0000256" key="7">
    <source>
        <dbReference type="ARBA" id="ARBA00022759"/>
    </source>
</evidence>
<evidence type="ECO:0000256" key="15">
    <source>
        <dbReference type="ARBA" id="ARBA00023172"/>
    </source>
</evidence>